<gene>
    <name evidence="1" type="ORF">SMN809_LOCUS40224</name>
</gene>
<evidence type="ECO:0000313" key="1">
    <source>
        <dbReference type="EMBL" id="CAF4629460.1"/>
    </source>
</evidence>
<dbReference type="Proteomes" id="UP000676336">
    <property type="component" value="Unassembled WGS sequence"/>
</dbReference>
<dbReference type="EMBL" id="CAJOBI010110202">
    <property type="protein sequence ID" value="CAF4629460.1"/>
    <property type="molecule type" value="Genomic_DNA"/>
</dbReference>
<evidence type="ECO:0000313" key="2">
    <source>
        <dbReference type="Proteomes" id="UP000676336"/>
    </source>
</evidence>
<sequence length="71" mass="8221">FQKIPIQPTEQRGIDEPYRYVLKEHQRDANIGRHTRPRAAVPGARYTATQNFILTPVIRLEHLLIKKKACG</sequence>
<name>A0A8S2ZHI2_9BILA</name>
<proteinExistence type="predicted"/>
<protein>
    <submittedName>
        <fullName evidence="1">Uncharacterized protein</fullName>
    </submittedName>
</protein>
<accession>A0A8S2ZHI2</accession>
<feature type="non-terminal residue" evidence="1">
    <location>
        <position position="71"/>
    </location>
</feature>
<feature type="non-terminal residue" evidence="1">
    <location>
        <position position="1"/>
    </location>
</feature>
<dbReference type="AlphaFoldDB" id="A0A8S2ZHI2"/>
<reference evidence="1" key="1">
    <citation type="submission" date="2021-02" db="EMBL/GenBank/DDBJ databases">
        <authorList>
            <person name="Nowell W R."/>
        </authorList>
    </citation>
    <scope>NUCLEOTIDE SEQUENCE</scope>
</reference>
<organism evidence="1 2">
    <name type="scientific">Rotaria magnacalcarata</name>
    <dbReference type="NCBI Taxonomy" id="392030"/>
    <lineage>
        <taxon>Eukaryota</taxon>
        <taxon>Metazoa</taxon>
        <taxon>Spiralia</taxon>
        <taxon>Gnathifera</taxon>
        <taxon>Rotifera</taxon>
        <taxon>Eurotatoria</taxon>
        <taxon>Bdelloidea</taxon>
        <taxon>Philodinida</taxon>
        <taxon>Philodinidae</taxon>
        <taxon>Rotaria</taxon>
    </lineage>
</organism>
<comment type="caution">
    <text evidence="1">The sequence shown here is derived from an EMBL/GenBank/DDBJ whole genome shotgun (WGS) entry which is preliminary data.</text>
</comment>